<feature type="compositionally biased region" description="Basic residues" evidence="1">
    <location>
        <begin position="46"/>
        <end position="59"/>
    </location>
</feature>
<sequence length="111" mass="13044">MRAHLDKRPIPLLQQLPDRRGEVDRVAQVVTPVRRVEFRPFQPLAGHRRQHRHPHRTPSHLRQDLGQFRTDQINLSRMRGIVHRDTTNPHPVLGQTLHQLLDGLHLTGHHH</sequence>
<comment type="caution">
    <text evidence="2">The sequence shown here is derived from an EMBL/GenBank/DDBJ whole genome shotgun (WGS) entry which is preliminary data.</text>
</comment>
<keyword evidence="3" id="KW-1185">Reference proteome</keyword>
<dbReference type="AlphaFoldDB" id="A0A5M3XQC1"/>
<evidence type="ECO:0000313" key="2">
    <source>
        <dbReference type="EMBL" id="GES22956.1"/>
    </source>
</evidence>
<gene>
    <name evidence="2" type="ORF">Aple_058550</name>
</gene>
<evidence type="ECO:0000256" key="1">
    <source>
        <dbReference type="SAM" id="MobiDB-lite"/>
    </source>
</evidence>
<evidence type="ECO:0000313" key="3">
    <source>
        <dbReference type="Proteomes" id="UP000377595"/>
    </source>
</evidence>
<name>A0A5M3XQC1_9ACTN</name>
<protein>
    <submittedName>
        <fullName evidence="2">Uncharacterized protein</fullName>
    </submittedName>
</protein>
<proteinExistence type="predicted"/>
<dbReference type="Proteomes" id="UP000377595">
    <property type="component" value="Unassembled WGS sequence"/>
</dbReference>
<reference evidence="2 3" key="1">
    <citation type="submission" date="2019-10" db="EMBL/GenBank/DDBJ databases">
        <title>Whole genome shotgun sequence of Acrocarpospora pleiomorpha NBRC 16267.</title>
        <authorList>
            <person name="Ichikawa N."/>
            <person name="Kimura A."/>
            <person name="Kitahashi Y."/>
            <person name="Komaki H."/>
            <person name="Oguchi A."/>
        </authorList>
    </citation>
    <scope>NUCLEOTIDE SEQUENCE [LARGE SCALE GENOMIC DNA]</scope>
    <source>
        <strain evidence="2 3">NBRC 16267</strain>
    </source>
</reference>
<organism evidence="2 3">
    <name type="scientific">Acrocarpospora pleiomorpha</name>
    <dbReference type="NCBI Taxonomy" id="90975"/>
    <lineage>
        <taxon>Bacteria</taxon>
        <taxon>Bacillati</taxon>
        <taxon>Actinomycetota</taxon>
        <taxon>Actinomycetes</taxon>
        <taxon>Streptosporangiales</taxon>
        <taxon>Streptosporangiaceae</taxon>
        <taxon>Acrocarpospora</taxon>
    </lineage>
</organism>
<accession>A0A5M3XQC1</accession>
<dbReference type="EMBL" id="BLAF01000036">
    <property type="protein sequence ID" value="GES22956.1"/>
    <property type="molecule type" value="Genomic_DNA"/>
</dbReference>
<feature type="region of interest" description="Disordered" evidence="1">
    <location>
        <begin position="41"/>
        <end position="60"/>
    </location>
</feature>